<gene>
    <name evidence="4" type="ORF">Goklo_006850</name>
</gene>
<organism evidence="4 5">
    <name type="scientific">Gossypium klotzschianum</name>
    <dbReference type="NCBI Taxonomy" id="34286"/>
    <lineage>
        <taxon>Eukaryota</taxon>
        <taxon>Viridiplantae</taxon>
        <taxon>Streptophyta</taxon>
        <taxon>Embryophyta</taxon>
        <taxon>Tracheophyta</taxon>
        <taxon>Spermatophyta</taxon>
        <taxon>Magnoliopsida</taxon>
        <taxon>eudicotyledons</taxon>
        <taxon>Gunneridae</taxon>
        <taxon>Pentapetalae</taxon>
        <taxon>rosids</taxon>
        <taxon>malvids</taxon>
        <taxon>Malvales</taxon>
        <taxon>Malvaceae</taxon>
        <taxon>Malvoideae</taxon>
        <taxon>Gossypium</taxon>
    </lineage>
</organism>
<feature type="region of interest" description="Disordered" evidence="1">
    <location>
        <begin position="251"/>
        <end position="307"/>
    </location>
</feature>
<evidence type="ECO:0000313" key="5">
    <source>
        <dbReference type="Proteomes" id="UP000593573"/>
    </source>
</evidence>
<evidence type="ECO:0000259" key="3">
    <source>
        <dbReference type="Pfam" id="PF24847"/>
    </source>
</evidence>
<keyword evidence="2" id="KW-1133">Transmembrane helix</keyword>
<evidence type="ECO:0000313" key="4">
    <source>
        <dbReference type="EMBL" id="MBA0662777.1"/>
    </source>
</evidence>
<dbReference type="PANTHER" id="PTHR34947">
    <property type="entry name" value="TRANSMEMBRANE PROTEIN"/>
    <property type="match status" value="1"/>
</dbReference>
<dbReference type="PANTHER" id="PTHR34947:SF4">
    <property type="entry name" value="TRANSMEMBRANE PROTEIN"/>
    <property type="match status" value="1"/>
</dbReference>
<feature type="compositionally biased region" description="Acidic residues" evidence="1">
    <location>
        <begin position="275"/>
        <end position="293"/>
    </location>
</feature>
<name>A0A7J8VIY4_9ROSI</name>
<feature type="compositionally biased region" description="Basic and acidic residues" evidence="1">
    <location>
        <begin position="264"/>
        <end position="274"/>
    </location>
</feature>
<feature type="transmembrane region" description="Helical" evidence="2">
    <location>
        <begin position="140"/>
        <end position="162"/>
    </location>
</feature>
<feature type="domain" description="DUF7722" evidence="3">
    <location>
        <begin position="68"/>
        <end position="115"/>
    </location>
</feature>
<keyword evidence="2" id="KW-0812">Transmembrane</keyword>
<feature type="transmembrane region" description="Helical" evidence="2">
    <location>
        <begin position="182"/>
        <end position="199"/>
    </location>
</feature>
<keyword evidence="2" id="KW-0472">Membrane</keyword>
<accession>A0A7J8VIY4</accession>
<dbReference type="AlphaFoldDB" id="A0A7J8VIY4"/>
<evidence type="ECO:0000256" key="2">
    <source>
        <dbReference type="SAM" id="Phobius"/>
    </source>
</evidence>
<dbReference type="Proteomes" id="UP000593573">
    <property type="component" value="Unassembled WGS sequence"/>
</dbReference>
<sequence length="356" mass="40522">MALRWFLHSACHVLGYLHEPDDMQYCKNMASEQSGGVTESSKVSSNGELTVVKAKMHPGSGFQMPLHYPRYAKADYEKMEEWKVDMLLREYGLSLEGNLSLDEKRAYAMGTFLWPHQEEHAEKKVEAVGKYHFLRNTLQIVVWVSFLSIFLCHSSGMAYSLFPHSFNVYFSTFLFSFFTHTVERKYVFIICNGILAFVAKSSVCSRSQSDNNGSLALQISTPPTQTKPSVTDDVGAAEYDQHVPLDVAEAEETEDAYENEAEEQAEHETESLVKEEEEEEESEGSVIVEDADGEGYKEREKGWWGKQEERVGGVGAKEELPISMSTEELNRKIEEFIRKMKEEIRIEAQQQMVASN</sequence>
<comment type="caution">
    <text evidence="4">The sequence shown here is derived from an EMBL/GenBank/DDBJ whole genome shotgun (WGS) entry which is preliminary data.</text>
</comment>
<dbReference type="Pfam" id="PF24847">
    <property type="entry name" value="DUF7722"/>
    <property type="match status" value="1"/>
</dbReference>
<feature type="compositionally biased region" description="Acidic residues" evidence="1">
    <location>
        <begin position="251"/>
        <end position="263"/>
    </location>
</feature>
<feature type="compositionally biased region" description="Basic and acidic residues" evidence="1">
    <location>
        <begin position="294"/>
        <end position="307"/>
    </location>
</feature>
<evidence type="ECO:0000256" key="1">
    <source>
        <dbReference type="SAM" id="MobiDB-lite"/>
    </source>
</evidence>
<dbReference type="OrthoDB" id="1303733at2759"/>
<dbReference type="EMBL" id="JABFAB010000010">
    <property type="protein sequence ID" value="MBA0662777.1"/>
    <property type="molecule type" value="Genomic_DNA"/>
</dbReference>
<keyword evidence="5" id="KW-1185">Reference proteome</keyword>
<reference evidence="4 5" key="1">
    <citation type="journal article" date="2019" name="Genome Biol. Evol.">
        <title>Insights into the evolution of the New World diploid cottons (Gossypium, subgenus Houzingenia) based on genome sequencing.</title>
        <authorList>
            <person name="Grover C.E."/>
            <person name="Arick M.A. 2nd"/>
            <person name="Thrash A."/>
            <person name="Conover J.L."/>
            <person name="Sanders W.S."/>
            <person name="Peterson D.G."/>
            <person name="Frelichowski J.E."/>
            <person name="Scheffler J.A."/>
            <person name="Scheffler B.E."/>
            <person name="Wendel J.F."/>
        </authorList>
    </citation>
    <scope>NUCLEOTIDE SEQUENCE [LARGE SCALE GENOMIC DNA]</scope>
    <source>
        <strain evidence="4">57</strain>
        <tissue evidence="4">Leaf</tissue>
    </source>
</reference>
<protein>
    <recommendedName>
        <fullName evidence="3">DUF7722 domain-containing protein</fullName>
    </recommendedName>
</protein>
<dbReference type="InterPro" id="IPR056139">
    <property type="entry name" value="DUF7722"/>
</dbReference>
<proteinExistence type="predicted"/>